<proteinExistence type="predicted"/>
<evidence type="ECO:0000313" key="1">
    <source>
        <dbReference type="EMBL" id="MBD1372282.1"/>
    </source>
</evidence>
<sequence>MQKQNRIMRYLLVGGIAFLVASPAARKKTFQLTMKGFTKLLTIMNQMKKKGKKDASIPKANFSALKKSVQTARKNMESDADFNSFMNYNYFDLPDQQQESSSPKNTVH</sequence>
<dbReference type="EMBL" id="JACXAH010000009">
    <property type="protein sequence ID" value="MBD1372282.1"/>
    <property type="molecule type" value="Genomic_DNA"/>
</dbReference>
<keyword evidence="2" id="KW-1185">Reference proteome</keyword>
<evidence type="ECO:0000313" key="2">
    <source>
        <dbReference type="Proteomes" id="UP000661691"/>
    </source>
</evidence>
<dbReference type="Proteomes" id="UP000661691">
    <property type="component" value="Unassembled WGS sequence"/>
</dbReference>
<accession>A0A926NA72</accession>
<reference evidence="1" key="1">
    <citation type="submission" date="2020-09" db="EMBL/GenBank/DDBJ databases">
        <title>A novel bacterium of genus Hazenella, isolated from South China Sea.</title>
        <authorList>
            <person name="Huang H."/>
            <person name="Mo K."/>
            <person name="Hu Y."/>
        </authorList>
    </citation>
    <scope>NUCLEOTIDE SEQUENCE</scope>
    <source>
        <strain evidence="1">IB182357</strain>
    </source>
</reference>
<dbReference type="AlphaFoldDB" id="A0A926NA72"/>
<dbReference type="RefSeq" id="WP_191141929.1">
    <property type="nucleotide sequence ID" value="NZ_JACXAH010000009.1"/>
</dbReference>
<name>A0A926NA72_9BACL</name>
<gene>
    <name evidence="1" type="ORF">IC620_07895</name>
</gene>
<protein>
    <submittedName>
        <fullName evidence="1">Uncharacterized protein</fullName>
    </submittedName>
</protein>
<organism evidence="1 2">
    <name type="scientific">Polycladospora coralii</name>
    <dbReference type="NCBI Taxonomy" id="2771432"/>
    <lineage>
        <taxon>Bacteria</taxon>
        <taxon>Bacillati</taxon>
        <taxon>Bacillota</taxon>
        <taxon>Bacilli</taxon>
        <taxon>Bacillales</taxon>
        <taxon>Thermoactinomycetaceae</taxon>
        <taxon>Polycladospora</taxon>
    </lineage>
</organism>
<comment type="caution">
    <text evidence="1">The sequence shown here is derived from an EMBL/GenBank/DDBJ whole genome shotgun (WGS) entry which is preliminary data.</text>
</comment>